<dbReference type="Gramene" id="KMS99794">
    <property type="protein sequence ID" value="KMS99794"/>
    <property type="gene ID" value="BVRB_1g020860"/>
</dbReference>
<dbReference type="eggNOG" id="KOG1724">
    <property type="taxonomic scope" value="Eukaryota"/>
</dbReference>
<comment type="function">
    <text evidence="4">Involved in ubiquitination and subsequent proteasomal degradation of target proteins. Together with CUL1, RBX1 and a F-box protein, it forms a SCF E3 ubiquitin ligase complex. The functional specificity of this complex depends on the type of F-box protein. In the SCF complex, it serves as an adapter that links the F-box protein to CUL1.</text>
</comment>
<dbReference type="SMART" id="SM00512">
    <property type="entry name" value="Skp1"/>
    <property type="match status" value="1"/>
</dbReference>
<gene>
    <name evidence="7" type="ORF">BVRB_1g020860</name>
</gene>
<dbReference type="SUPFAM" id="SSF54695">
    <property type="entry name" value="POZ domain"/>
    <property type="match status" value="1"/>
</dbReference>
<dbReference type="Gene3D" id="3.30.710.10">
    <property type="entry name" value="Potassium Channel Kv1.1, Chain A"/>
    <property type="match status" value="1"/>
</dbReference>
<comment type="similarity">
    <text evidence="2 4">Belongs to the SKP1 family.</text>
</comment>
<evidence type="ECO:0000259" key="5">
    <source>
        <dbReference type="Pfam" id="PF01466"/>
    </source>
</evidence>
<dbReference type="SUPFAM" id="SSF81382">
    <property type="entry name" value="Skp1 dimerisation domain-like"/>
    <property type="match status" value="1"/>
</dbReference>
<dbReference type="AlphaFoldDB" id="A0A0J8BEL0"/>
<dbReference type="InterPro" id="IPR016072">
    <property type="entry name" value="Skp1_comp_dimer"/>
</dbReference>
<comment type="pathway">
    <text evidence="1 4">Protein modification; protein ubiquitination.</text>
</comment>
<evidence type="ECO:0000256" key="4">
    <source>
        <dbReference type="PIRNR" id="PIRNR028729"/>
    </source>
</evidence>
<protein>
    <recommendedName>
        <fullName evidence="4">SKP1-like protein</fullName>
    </recommendedName>
</protein>
<dbReference type="Pfam" id="PF03931">
    <property type="entry name" value="Skp1_POZ"/>
    <property type="match status" value="1"/>
</dbReference>
<dbReference type="UniPathway" id="UPA00143"/>
<feature type="domain" description="SKP1 component POZ" evidence="6">
    <location>
        <begin position="11"/>
        <end position="67"/>
    </location>
</feature>
<dbReference type="PANTHER" id="PTHR11165">
    <property type="entry name" value="SKP1"/>
    <property type="match status" value="1"/>
</dbReference>
<evidence type="ECO:0000259" key="6">
    <source>
        <dbReference type="Pfam" id="PF03931"/>
    </source>
</evidence>
<dbReference type="FunFam" id="3.30.710.10:FF:000026">
    <property type="entry name" value="E3 ubiquitin ligase complex SCF subunit"/>
    <property type="match status" value="1"/>
</dbReference>
<dbReference type="GO" id="GO:0006511">
    <property type="term" value="P:ubiquitin-dependent protein catabolic process"/>
    <property type="evidence" value="ECO:0007669"/>
    <property type="project" value="InterPro"/>
</dbReference>
<evidence type="ECO:0000256" key="2">
    <source>
        <dbReference type="ARBA" id="ARBA00009993"/>
    </source>
</evidence>
<evidence type="ECO:0000313" key="8">
    <source>
        <dbReference type="Proteomes" id="UP000035740"/>
    </source>
</evidence>
<dbReference type="EMBL" id="KQ090201">
    <property type="protein sequence ID" value="KMS99794.1"/>
    <property type="molecule type" value="Genomic_DNA"/>
</dbReference>
<dbReference type="CDD" id="cd18322">
    <property type="entry name" value="BTB_POZ_SKP1"/>
    <property type="match status" value="1"/>
</dbReference>
<dbReference type="Proteomes" id="UP000035740">
    <property type="component" value="Unassembled WGS sequence"/>
</dbReference>
<dbReference type="GO" id="GO:0009867">
    <property type="term" value="P:jasmonic acid mediated signaling pathway"/>
    <property type="evidence" value="ECO:0007669"/>
    <property type="project" value="UniProtKB-ARBA"/>
</dbReference>
<proteinExistence type="inferred from homology"/>
<accession>A0A0J8BEL0</accession>
<sequence length="156" mass="17672">MASSSTSEQKKKIRLKSADNELFDVDEDAALQSETIKNLLQEISGDQIVPLPNVTSKILAKVIEYCSNMCELDPIISVNKQWESFFKNCDQDTLFDTILAANYLSIKSLLDLTCKCVADMMKGKTPEEIREKFHIVNDLTSEEEAKIRAEISWAFE</sequence>
<dbReference type="InterPro" id="IPR016897">
    <property type="entry name" value="SKP1"/>
</dbReference>
<dbReference type="GO" id="GO:0016567">
    <property type="term" value="P:protein ubiquitination"/>
    <property type="evidence" value="ECO:0007669"/>
    <property type="project" value="UniProtKB-UniRule"/>
</dbReference>
<dbReference type="Pfam" id="PF01466">
    <property type="entry name" value="Skp1"/>
    <property type="match status" value="1"/>
</dbReference>
<evidence type="ECO:0000313" key="7">
    <source>
        <dbReference type="EMBL" id="KMS99794.1"/>
    </source>
</evidence>
<keyword evidence="3 4" id="KW-0833">Ubl conjugation pathway</keyword>
<evidence type="ECO:0000256" key="1">
    <source>
        <dbReference type="ARBA" id="ARBA00004906"/>
    </source>
</evidence>
<organism evidence="7 8">
    <name type="scientific">Beta vulgaris subsp. vulgaris</name>
    <name type="common">Beet</name>
    <dbReference type="NCBI Taxonomy" id="3555"/>
    <lineage>
        <taxon>Eukaryota</taxon>
        <taxon>Viridiplantae</taxon>
        <taxon>Streptophyta</taxon>
        <taxon>Embryophyta</taxon>
        <taxon>Tracheophyta</taxon>
        <taxon>Spermatophyta</taxon>
        <taxon>Magnoliopsida</taxon>
        <taxon>eudicotyledons</taxon>
        <taxon>Gunneridae</taxon>
        <taxon>Pentapetalae</taxon>
        <taxon>Caryophyllales</taxon>
        <taxon>Chenopodiaceae</taxon>
        <taxon>Betoideae</taxon>
        <taxon>Beta</taxon>
    </lineage>
</organism>
<dbReference type="PIRSF" id="PIRSF028729">
    <property type="entry name" value="E3_ubiquit_lig_SCF_Skp"/>
    <property type="match status" value="1"/>
</dbReference>
<feature type="domain" description="SKP1 component dimerisation" evidence="5">
    <location>
        <begin position="107"/>
        <end position="154"/>
    </location>
</feature>
<dbReference type="OMA" id="AEISWAF"/>
<reference evidence="7 8" key="1">
    <citation type="journal article" date="2014" name="Nature">
        <title>The genome of the recently domesticated crop plant sugar beet (Beta vulgaris).</title>
        <authorList>
            <person name="Dohm J.C."/>
            <person name="Minoche A.E."/>
            <person name="Holtgrawe D."/>
            <person name="Capella-Gutierrez S."/>
            <person name="Zakrzewski F."/>
            <person name="Tafer H."/>
            <person name="Rupp O."/>
            <person name="Sorensen T.R."/>
            <person name="Stracke R."/>
            <person name="Reinhardt R."/>
            <person name="Goesmann A."/>
            <person name="Kraft T."/>
            <person name="Schulz B."/>
            <person name="Stadler P.F."/>
            <person name="Schmidt T."/>
            <person name="Gabaldon T."/>
            <person name="Lehrach H."/>
            <person name="Weisshaar B."/>
            <person name="Himmelbauer H."/>
        </authorList>
    </citation>
    <scope>NUCLEOTIDE SEQUENCE [LARGE SCALE GENOMIC DNA]</scope>
    <source>
        <tissue evidence="7">Taproot</tissue>
    </source>
</reference>
<dbReference type="InterPro" id="IPR016073">
    <property type="entry name" value="Skp1_comp_POZ"/>
</dbReference>
<keyword evidence="8" id="KW-1185">Reference proteome</keyword>
<dbReference type="OrthoDB" id="7827685at2759"/>
<dbReference type="KEGG" id="bvg:104905620"/>
<name>A0A0J8BEL0_BETVV</name>
<dbReference type="InterPro" id="IPR036296">
    <property type="entry name" value="SKP1-like_dim_sf"/>
</dbReference>
<dbReference type="InterPro" id="IPR001232">
    <property type="entry name" value="SKP1-like"/>
</dbReference>
<evidence type="ECO:0000256" key="3">
    <source>
        <dbReference type="ARBA" id="ARBA00022786"/>
    </source>
</evidence>
<comment type="subunit">
    <text evidence="4">Part of a SCF (SKP1-cullin-F-box) protein ligase complex.</text>
</comment>
<dbReference type="InterPro" id="IPR011333">
    <property type="entry name" value="SKP1/BTB/POZ_sf"/>
</dbReference>